<dbReference type="InterPro" id="IPR011010">
    <property type="entry name" value="DNA_brk_join_enz"/>
</dbReference>
<dbReference type="PANTHER" id="PTHR30349:SF41">
    <property type="entry name" value="INTEGRASE_RECOMBINASE PROTEIN MJ0367-RELATED"/>
    <property type="match status" value="1"/>
</dbReference>
<keyword evidence="2" id="KW-0238">DNA-binding</keyword>
<dbReference type="Proteomes" id="UP001594351">
    <property type="component" value="Unassembled WGS sequence"/>
</dbReference>
<feature type="domain" description="Tyr recombinase" evidence="4">
    <location>
        <begin position="1"/>
        <end position="160"/>
    </location>
</feature>
<evidence type="ECO:0000313" key="6">
    <source>
        <dbReference type="Proteomes" id="UP001594351"/>
    </source>
</evidence>
<comment type="similarity">
    <text evidence="1">Belongs to the 'phage' integrase family.</text>
</comment>
<organism evidence="5 6">
    <name type="scientific">candidate division CSSED10-310 bacterium</name>
    <dbReference type="NCBI Taxonomy" id="2855610"/>
    <lineage>
        <taxon>Bacteria</taxon>
        <taxon>Bacteria division CSSED10-310</taxon>
    </lineage>
</organism>
<keyword evidence="3" id="KW-0233">DNA recombination</keyword>
<evidence type="ECO:0000256" key="3">
    <source>
        <dbReference type="ARBA" id="ARBA00023172"/>
    </source>
</evidence>
<name>A0ABV6YVV1_UNCC1</name>
<dbReference type="PANTHER" id="PTHR30349">
    <property type="entry name" value="PHAGE INTEGRASE-RELATED"/>
    <property type="match status" value="1"/>
</dbReference>
<sequence>MRNYAVYALMYLLGLRVGEVHGLNLSDLDLEKKKVTVMGKGKRKRTLDLTDAAMAVISHWIAVRTFFRNSDHSQALFLSKKGNRLAIRTMEDNFKKLVRKANLKTGFPVTCHTLRHTFASHLNEHQVDLLVIQDLLGHSSPRSTEIYIHTPIRLIRQALERLPAVIHVRNLMATGQIKLTFHTGYSQRE</sequence>
<dbReference type="PROSITE" id="PS51898">
    <property type="entry name" value="TYR_RECOMBINASE"/>
    <property type="match status" value="1"/>
</dbReference>
<dbReference type="Gene3D" id="1.10.443.10">
    <property type="entry name" value="Intergrase catalytic core"/>
    <property type="match status" value="1"/>
</dbReference>
<reference evidence="5 6" key="1">
    <citation type="submission" date="2024-09" db="EMBL/GenBank/DDBJ databases">
        <title>Laminarin stimulates single cell rates of sulfate reduction while oxygen inhibits transcriptomic activity in coastal marine sediment.</title>
        <authorList>
            <person name="Lindsay M."/>
            <person name="Orcutt B."/>
            <person name="Emerson D."/>
            <person name="Stepanauskas R."/>
            <person name="D'Angelo T."/>
        </authorList>
    </citation>
    <scope>NUCLEOTIDE SEQUENCE [LARGE SCALE GENOMIC DNA]</scope>
    <source>
        <strain evidence="5">SAG AM-311-K15</strain>
    </source>
</reference>
<proteinExistence type="inferred from homology"/>
<dbReference type="InterPro" id="IPR002104">
    <property type="entry name" value="Integrase_catalytic"/>
</dbReference>
<dbReference type="EMBL" id="JBHPBY010000092">
    <property type="protein sequence ID" value="MFC1850340.1"/>
    <property type="molecule type" value="Genomic_DNA"/>
</dbReference>
<dbReference type="InterPro" id="IPR050090">
    <property type="entry name" value="Tyrosine_recombinase_XerCD"/>
</dbReference>
<evidence type="ECO:0000259" key="4">
    <source>
        <dbReference type="PROSITE" id="PS51898"/>
    </source>
</evidence>
<evidence type="ECO:0000313" key="5">
    <source>
        <dbReference type="EMBL" id="MFC1850340.1"/>
    </source>
</evidence>
<protein>
    <submittedName>
        <fullName evidence="5">Tyrosine-type recombinase/integrase</fullName>
    </submittedName>
</protein>
<gene>
    <name evidence="5" type="ORF">ACFL27_09130</name>
</gene>
<accession>A0ABV6YVV1</accession>
<comment type="caution">
    <text evidence="5">The sequence shown here is derived from an EMBL/GenBank/DDBJ whole genome shotgun (WGS) entry which is preliminary data.</text>
</comment>
<dbReference type="SUPFAM" id="SSF56349">
    <property type="entry name" value="DNA breaking-rejoining enzymes"/>
    <property type="match status" value="1"/>
</dbReference>
<keyword evidence="6" id="KW-1185">Reference proteome</keyword>
<dbReference type="InterPro" id="IPR013762">
    <property type="entry name" value="Integrase-like_cat_sf"/>
</dbReference>
<evidence type="ECO:0000256" key="1">
    <source>
        <dbReference type="ARBA" id="ARBA00008857"/>
    </source>
</evidence>
<dbReference type="Pfam" id="PF00589">
    <property type="entry name" value="Phage_integrase"/>
    <property type="match status" value="1"/>
</dbReference>
<evidence type="ECO:0000256" key="2">
    <source>
        <dbReference type="ARBA" id="ARBA00023125"/>
    </source>
</evidence>